<keyword evidence="5" id="KW-1185">Reference proteome</keyword>
<dbReference type="RefSeq" id="XP_047837986.1">
    <property type="nucleotide sequence ID" value="XM_047982025.1"/>
</dbReference>
<dbReference type="AlphaFoldDB" id="A0A9Q8Q7I0"/>
<feature type="domain" description="AB hydrolase-1" evidence="3">
    <location>
        <begin position="116"/>
        <end position="278"/>
    </location>
</feature>
<dbReference type="KEGG" id="ptkz:JDV02_001126"/>
<evidence type="ECO:0000256" key="1">
    <source>
        <dbReference type="ARBA" id="ARBA00010088"/>
    </source>
</evidence>
<dbReference type="GO" id="GO:0006508">
    <property type="term" value="P:proteolysis"/>
    <property type="evidence" value="ECO:0007669"/>
    <property type="project" value="InterPro"/>
</dbReference>
<sequence length="508" mass="56207">MYEPHVLRIQLSVSPLPSPATFPLLSVSPRVAAAAMVPNTAVQIPVAKLLSSRSHVVPGQLLVTELFFEVPLDYENPSAGTINLFARRANKREVPIFPPDADGDDKKQDATLKPYMVYLEGGPGFGNREPQDHPVTRTALSRGYQMLFIDHRGVGMSTPVSAAMLATVGDADAQARYLALMRQDNTVRDCEAVRKCLTEGWPEAKAAWSTFGQSYGGFVTLSYLSMHPEGLREAFLTGGLAPVGKTPEQVYGATFRKTAERNEQYFTKFPEDVDVLRQLAAYIESQGGVALPSGGTLTVPRLLTIGIAFGGHGGFDNVHTILIHLKASLDQFGFFTRAALQPLETFTPLDTNIIYAILHEAIYCDGIPSDWAAYRVGKALKEFSWLNPGHVCATSAEPLFFSGEMIFPLHFETYPELQSLRDVAEKLAKKTDWPHLYDQERLRNNKVPVYAASYVEDMYVECNLARDTAKLVKGIKVFETNVVYHNGVRAKSDEVLQQLFSLRDDVLD</sequence>
<dbReference type="Gene3D" id="3.40.50.1820">
    <property type="entry name" value="alpha/beta hydrolase"/>
    <property type="match status" value="1"/>
</dbReference>
<keyword evidence="2" id="KW-0378">Hydrolase</keyword>
<protein>
    <recommendedName>
        <fullName evidence="3">AB hydrolase-1 domain-containing protein</fullName>
    </recommendedName>
</protein>
<dbReference type="Proteomes" id="UP000829364">
    <property type="component" value="Chromosome 1"/>
</dbReference>
<gene>
    <name evidence="4" type="ORF">JDV02_001126</name>
</gene>
<organism evidence="4 5">
    <name type="scientific">Purpureocillium takamizusanense</name>
    <dbReference type="NCBI Taxonomy" id="2060973"/>
    <lineage>
        <taxon>Eukaryota</taxon>
        <taxon>Fungi</taxon>
        <taxon>Dikarya</taxon>
        <taxon>Ascomycota</taxon>
        <taxon>Pezizomycotina</taxon>
        <taxon>Sordariomycetes</taxon>
        <taxon>Hypocreomycetidae</taxon>
        <taxon>Hypocreales</taxon>
        <taxon>Ophiocordycipitaceae</taxon>
        <taxon>Purpureocillium</taxon>
    </lineage>
</organism>
<dbReference type="InterPro" id="IPR029058">
    <property type="entry name" value="AB_hydrolase_fold"/>
</dbReference>
<evidence type="ECO:0000256" key="2">
    <source>
        <dbReference type="ARBA" id="ARBA00022801"/>
    </source>
</evidence>
<reference evidence="4" key="1">
    <citation type="submission" date="2021-11" db="EMBL/GenBank/DDBJ databases">
        <title>Purpureocillium_takamizusanense_genome.</title>
        <authorList>
            <person name="Nguyen N.-H."/>
        </authorList>
    </citation>
    <scope>NUCLEOTIDE SEQUENCE</scope>
    <source>
        <strain evidence="4">PT3</strain>
    </source>
</reference>
<proteinExistence type="inferred from homology"/>
<dbReference type="Pfam" id="PF00561">
    <property type="entry name" value="Abhydrolase_1"/>
    <property type="match status" value="1"/>
</dbReference>
<dbReference type="PRINTS" id="PR00793">
    <property type="entry name" value="PROAMNOPTASE"/>
</dbReference>
<dbReference type="InterPro" id="IPR000073">
    <property type="entry name" value="AB_hydrolase_1"/>
</dbReference>
<evidence type="ECO:0000313" key="4">
    <source>
        <dbReference type="EMBL" id="UNI14505.1"/>
    </source>
</evidence>
<dbReference type="PANTHER" id="PTHR43248:SF2">
    <property type="entry name" value="PROLYL AMINOPEPTIDASE"/>
    <property type="match status" value="1"/>
</dbReference>
<dbReference type="GeneID" id="72063089"/>
<comment type="similarity">
    <text evidence="1">Belongs to the peptidase S33 family.</text>
</comment>
<name>A0A9Q8Q7I0_9HYPO</name>
<dbReference type="InterPro" id="IPR002410">
    <property type="entry name" value="Peptidase_S33"/>
</dbReference>
<evidence type="ECO:0000313" key="5">
    <source>
        <dbReference type="Proteomes" id="UP000829364"/>
    </source>
</evidence>
<dbReference type="OrthoDB" id="1898734at2759"/>
<dbReference type="SUPFAM" id="SSF53474">
    <property type="entry name" value="alpha/beta-Hydrolases"/>
    <property type="match status" value="1"/>
</dbReference>
<dbReference type="InterPro" id="IPR051601">
    <property type="entry name" value="Serine_prot/Carboxylest_S33"/>
</dbReference>
<dbReference type="PANTHER" id="PTHR43248">
    <property type="entry name" value="2-SUCCINYL-6-HYDROXY-2,4-CYCLOHEXADIENE-1-CARBOXYLATE SYNTHASE"/>
    <property type="match status" value="1"/>
</dbReference>
<dbReference type="GO" id="GO:0008233">
    <property type="term" value="F:peptidase activity"/>
    <property type="evidence" value="ECO:0007669"/>
    <property type="project" value="InterPro"/>
</dbReference>
<dbReference type="EMBL" id="CP086354">
    <property type="protein sequence ID" value="UNI14505.1"/>
    <property type="molecule type" value="Genomic_DNA"/>
</dbReference>
<accession>A0A9Q8Q7I0</accession>
<evidence type="ECO:0000259" key="3">
    <source>
        <dbReference type="Pfam" id="PF00561"/>
    </source>
</evidence>